<accession>A0A379A171</accession>
<evidence type="ECO:0000313" key="2">
    <source>
        <dbReference type="EMBL" id="SUB02830.1"/>
    </source>
</evidence>
<protein>
    <submittedName>
        <fullName evidence="2">Uncharacterized conserved protein</fullName>
    </submittedName>
</protein>
<feature type="domain" description="RES" evidence="1">
    <location>
        <begin position="7"/>
        <end position="115"/>
    </location>
</feature>
<gene>
    <name evidence="2" type="ORF">NCTC13350_03804</name>
</gene>
<organism evidence="2 3">
    <name type="scientific">Pannonibacter phragmitetus</name>
    <dbReference type="NCBI Taxonomy" id="121719"/>
    <lineage>
        <taxon>Bacteria</taxon>
        <taxon>Pseudomonadati</taxon>
        <taxon>Pseudomonadota</taxon>
        <taxon>Alphaproteobacteria</taxon>
        <taxon>Hyphomicrobiales</taxon>
        <taxon>Stappiaceae</taxon>
        <taxon>Pannonibacter</taxon>
    </lineage>
</organism>
<name>A0A379A171_9HYPH</name>
<proteinExistence type="predicted"/>
<sequence length="122" mass="13715">MAHGFSHRMEPLTLVQYDVDCEDILDLRDPETQKALGIPLADMSGAWMPPHGQNSIAPTWDIADALIETGTAGILVPSFAPGAKLEHFNLVLWQWSDTLPHKVTVYDPQRKLPIDQQSWRQD</sequence>
<dbReference type="Pfam" id="PF08808">
    <property type="entry name" value="RES"/>
    <property type="match status" value="1"/>
</dbReference>
<evidence type="ECO:0000259" key="1">
    <source>
        <dbReference type="Pfam" id="PF08808"/>
    </source>
</evidence>
<dbReference type="AlphaFoldDB" id="A0A379A171"/>
<evidence type="ECO:0000313" key="3">
    <source>
        <dbReference type="Proteomes" id="UP000255000"/>
    </source>
</evidence>
<dbReference type="EMBL" id="UGSK01000001">
    <property type="protein sequence ID" value="SUB02830.1"/>
    <property type="molecule type" value="Genomic_DNA"/>
</dbReference>
<dbReference type="Proteomes" id="UP000255000">
    <property type="component" value="Unassembled WGS sequence"/>
</dbReference>
<reference evidence="2 3" key="1">
    <citation type="submission" date="2018-06" db="EMBL/GenBank/DDBJ databases">
        <authorList>
            <consortium name="Pathogen Informatics"/>
            <person name="Doyle S."/>
        </authorList>
    </citation>
    <scope>NUCLEOTIDE SEQUENCE [LARGE SCALE GENOMIC DNA]</scope>
    <source>
        <strain evidence="2 3">NCTC13350</strain>
    </source>
</reference>
<dbReference type="InterPro" id="IPR014914">
    <property type="entry name" value="RES_dom"/>
</dbReference>